<dbReference type="PANTHER" id="PTHR46577">
    <property type="entry name" value="HTH-TYPE TRANSCRIPTIONAL REGULATORY PROTEIN GABR"/>
    <property type="match status" value="1"/>
</dbReference>
<reference evidence="7" key="1">
    <citation type="submission" date="2023-06" db="EMBL/GenBank/DDBJ databases">
        <title>MT1 and MT2 Draft Genomes of Novel Species.</title>
        <authorList>
            <person name="Venkateswaran K."/>
        </authorList>
    </citation>
    <scope>NUCLEOTIDE SEQUENCE</scope>
    <source>
        <strain evidence="7">F6_8S_P_1B</strain>
    </source>
</reference>
<dbReference type="SUPFAM" id="SSF53383">
    <property type="entry name" value="PLP-dependent transferases"/>
    <property type="match status" value="1"/>
</dbReference>
<name>A0ABT8KBF8_9MICO</name>
<keyword evidence="3" id="KW-0805">Transcription regulation</keyword>
<evidence type="ECO:0000256" key="3">
    <source>
        <dbReference type="ARBA" id="ARBA00023015"/>
    </source>
</evidence>
<gene>
    <name evidence="7" type="ORF">P5G50_10060</name>
</gene>
<accession>A0ABT8KBF8</accession>
<dbReference type="SMART" id="SM00345">
    <property type="entry name" value="HTH_GNTR"/>
    <property type="match status" value="1"/>
</dbReference>
<dbReference type="GO" id="GO:0008483">
    <property type="term" value="F:transaminase activity"/>
    <property type="evidence" value="ECO:0007669"/>
    <property type="project" value="UniProtKB-KW"/>
</dbReference>
<evidence type="ECO:0000256" key="1">
    <source>
        <dbReference type="ARBA" id="ARBA00005384"/>
    </source>
</evidence>
<dbReference type="EMBL" id="JAROCF010000001">
    <property type="protein sequence ID" value="MDN4614799.1"/>
    <property type="molecule type" value="Genomic_DNA"/>
</dbReference>
<comment type="similarity">
    <text evidence="1">In the C-terminal section; belongs to the class-I pyridoxal-phosphate-dependent aminotransferase family.</text>
</comment>
<dbReference type="InterPro" id="IPR015421">
    <property type="entry name" value="PyrdxlP-dep_Trfase_major"/>
</dbReference>
<dbReference type="InterPro" id="IPR036388">
    <property type="entry name" value="WH-like_DNA-bd_sf"/>
</dbReference>
<organism evidence="7 8">
    <name type="scientific">Leifsonia williamsii</name>
    <dbReference type="NCBI Taxonomy" id="3035919"/>
    <lineage>
        <taxon>Bacteria</taxon>
        <taxon>Bacillati</taxon>
        <taxon>Actinomycetota</taxon>
        <taxon>Actinomycetes</taxon>
        <taxon>Micrococcales</taxon>
        <taxon>Microbacteriaceae</taxon>
        <taxon>Leifsonia</taxon>
    </lineage>
</organism>
<dbReference type="InterPro" id="IPR000524">
    <property type="entry name" value="Tscrpt_reg_HTH_GntR"/>
</dbReference>
<dbReference type="Proteomes" id="UP001174208">
    <property type="component" value="Unassembled WGS sequence"/>
</dbReference>
<dbReference type="RefSeq" id="WP_301212536.1">
    <property type="nucleotide sequence ID" value="NZ_JAROCF010000001.1"/>
</dbReference>
<proteinExistence type="inferred from homology"/>
<dbReference type="PRINTS" id="PR00035">
    <property type="entry name" value="HTHGNTR"/>
</dbReference>
<dbReference type="InterPro" id="IPR051446">
    <property type="entry name" value="HTH_trans_reg/aminotransferase"/>
</dbReference>
<dbReference type="CDD" id="cd00609">
    <property type="entry name" value="AAT_like"/>
    <property type="match status" value="1"/>
</dbReference>
<dbReference type="Gene3D" id="3.40.640.10">
    <property type="entry name" value="Type I PLP-dependent aspartate aminotransferase-like (Major domain)"/>
    <property type="match status" value="1"/>
</dbReference>
<evidence type="ECO:0000313" key="8">
    <source>
        <dbReference type="Proteomes" id="UP001174208"/>
    </source>
</evidence>
<keyword evidence="7" id="KW-0032">Aminotransferase</keyword>
<feature type="domain" description="HTH gntR-type" evidence="6">
    <location>
        <begin position="11"/>
        <end position="79"/>
    </location>
</feature>
<evidence type="ECO:0000259" key="6">
    <source>
        <dbReference type="PROSITE" id="PS50949"/>
    </source>
</evidence>
<sequence>MDLHVSVGERGDRADRIYRELRQAVLDGRLRPGERVPPSRELAADLGVARSTVTTVYDRLIAEGYLVARRGAGTFAAAVGGRAGDRAGAPAGHRPAPGAARPAPWWEELDDPLWREPLPIAYDFSVGSPDAALFPADEWRRSVAAALRDRRSRSAHYGDPAGDERLRAAVSRRIALSRSVEADAADVLITSGAQQAFDLIARVVLRPGDVIAVEDPGYPPVRQLFASLGARVVPVPVDEHGLRVDLLPPARLVYVTPSHQFPLGGVLPLERRRALLAWAERHDAVVIEDDYDSEFRFASRPLDPLHRVDDSGRVVYVGTFSKTMLPSLRVGFVVAPRSLLPALRAAKRLTDWHTDGLTQAALARFVDTGAFARHLRHATRAYAERHASIGRQAAEQLGEWLHVVPSVAGLHLALLPREGVALDSERVAARAAVAGVVVQPLPRFGAGEPGTRGQGAGGRREGLLLGFGAVPAADVPDGLRLLADALARERPAES</sequence>
<dbReference type="PROSITE" id="PS50949">
    <property type="entry name" value="HTH_GNTR"/>
    <property type="match status" value="1"/>
</dbReference>
<keyword evidence="8" id="KW-1185">Reference proteome</keyword>
<dbReference type="Pfam" id="PF00392">
    <property type="entry name" value="GntR"/>
    <property type="match status" value="1"/>
</dbReference>
<dbReference type="SUPFAM" id="SSF46785">
    <property type="entry name" value="Winged helix' DNA-binding domain"/>
    <property type="match status" value="1"/>
</dbReference>
<dbReference type="InterPro" id="IPR015424">
    <property type="entry name" value="PyrdxlP-dep_Trfase"/>
</dbReference>
<protein>
    <submittedName>
        <fullName evidence="7">PLP-dependent aminotransferase family protein</fullName>
    </submittedName>
</protein>
<keyword evidence="5" id="KW-0804">Transcription</keyword>
<comment type="caution">
    <text evidence="7">The sequence shown here is derived from an EMBL/GenBank/DDBJ whole genome shotgun (WGS) entry which is preliminary data.</text>
</comment>
<evidence type="ECO:0000256" key="2">
    <source>
        <dbReference type="ARBA" id="ARBA00022898"/>
    </source>
</evidence>
<dbReference type="Gene3D" id="1.10.10.10">
    <property type="entry name" value="Winged helix-like DNA-binding domain superfamily/Winged helix DNA-binding domain"/>
    <property type="match status" value="1"/>
</dbReference>
<evidence type="ECO:0000256" key="5">
    <source>
        <dbReference type="ARBA" id="ARBA00023163"/>
    </source>
</evidence>
<evidence type="ECO:0000313" key="7">
    <source>
        <dbReference type="EMBL" id="MDN4614799.1"/>
    </source>
</evidence>
<dbReference type="InterPro" id="IPR004839">
    <property type="entry name" value="Aminotransferase_I/II_large"/>
</dbReference>
<keyword evidence="7" id="KW-0808">Transferase</keyword>
<keyword evidence="2" id="KW-0663">Pyridoxal phosphate</keyword>
<dbReference type="CDD" id="cd07377">
    <property type="entry name" value="WHTH_GntR"/>
    <property type="match status" value="1"/>
</dbReference>
<dbReference type="PANTHER" id="PTHR46577:SF1">
    <property type="entry name" value="HTH-TYPE TRANSCRIPTIONAL REGULATORY PROTEIN GABR"/>
    <property type="match status" value="1"/>
</dbReference>
<keyword evidence="4" id="KW-0238">DNA-binding</keyword>
<dbReference type="InterPro" id="IPR036390">
    <property type="entry name" value="WH_DNA-bd_sf"/>
</dbReference>
<dbReference type="Pfam" id="PF00155">
    <property type="entry name" value="Aminotran_1_2"/>
    <property type="match status" value="1"/>
</dbReference>
<evidence type="ECO:0000256" key="4">
    <source>
        <dbReference type="ARBA" id="ARBA00023125"/>
    </source>
</evidence>